<organism evidence="1 2">
    <name type="scientific">Gossypium hirsutum</name>
    <name type="common">Upland cotton</name>
    <name type="synonym">Gossypium mexicanum</name>
    <dbReference type="NCBI Taxonomy" id="3635"/>
    <lineage>
        <taxon>Eukaryota</taxon>
        <taxon>Viridiplantae</taxon>
        <taxon>Streptophyta</taxon>
        <taxon>Embryophyta</taxon>
        <taxon>Tracheophyta</taxon>
        <taxon>Spermatophyta</taxon>
        <taxon>Magnoliopsida</taxon>
        <taxon>eudicotyledons</taxon>
        <taxon>Gunneridae</taxon>
        <taxon>Pentapetalae</taxon>
        <taxon>rosids</taxon>
        <taxon>malvids</taxon>
        <taxon>Malvales</taxon>
        <taxon>Malvaceae</taxon>
        <taxon>Malvoideae</taxon>
        <taxon>Gossypium</taxon>
    </lineage>
</organism>
<dbReference type="KEGG" id="ghi:107952503"/>
<proteinExistence type="predicted"/>
<dbReference type="PANTHER" id="PTHR46033">
    <property type="entry name" value="PROTEIN MAIN-LIKE 2"/>
    <property type="match status" value="1"/>
</dbReference>
<dbReference type="PaxDb" id="3635-A0A1U8NWJ9"/>
<dbReference type="RefSeq" id="XP_016743240.1">
    <property type="nucleotide sequence ID" value="XM_016887751.1"/>
</dbReference>
<evidence type="ECO:0000313" key="2">
    <source>
        <dbReference type="RefSeq" id="XP_016743240.1"/>
    </source>
</evidence>
<gene>
    <name evidence="2" type="primary">LOC107952503</name>
</gene>
<name>A0A1U8NWJ9_GOSHI</name>
<dbReference type="OrthoDB" id="1751334at2759"/>
<reference evidence="2" key="2">
    <citation type="submission" date="2025-08" db="UniProtKB">
        <authorList>
            <consortium name="RefSeq"/>
        </authorList>
    </citation>
    <scope>IDENTIFICATION</scope>
</reference>
<dbReference type="Proteomes" id="UP000818029">
    <property type="component" value="Chromosome A02"/>
</dbReference>
<sequence length="158" mass="18727">MPFIWMPYVEEDIVALIPSWVIEQQQLFVSNVSLIHFYMVEWHNGGQVLRQFSCAQLIPSPPVDITEVHGMDKKGSGRDALNCAQKHEPYIFLWNDQHSRRPPLYVLEGGFSSMHKYAIWYMAYGKPFIFQCRYMLIQRDTQPKSSRWQQRNAQPRYN</sequence>
<dbReference type="GO" id="GO:0010073">
    <property type="term" value="P:meristem maintenance"/>
    <property type="evidence" value="ECO:0007669"/>
    <property type="project" value="InterPro"/>
</dbReference>
<accession>A0A1U8NWJ9</accession>
<dbReference type="PANTHER" id="PTHR46033:SF8">
    <property type="entry name" value="PROTEIN MAINTENANCE OF MERISTEMS-LIKE"/>
    <property type="match status" value="1"/>
</dbReference>
<reference evidence="1" key="1">
    <citation type="journal article" date="2020" name="Nat. Genet.">
        <title>Genomic diversifications of five Gossypium allopolyploid species and their impact on cotton improvement.</title>
        <authorList>
            <person name="Chen Z.J."/>
            <person name="Sreedasyam A."/>
            <person name="Ando A."/>
            <person name="Song Q."/>
            <person name="De Santiago L.M."/>
            <person name="Hulse-Kemp A.M."/>
            <person name="Ding M."/>
            <person name="Ye W."/>
            <person name="Kirkbride R.C."/>
            <person name="Jenkins J."/>
            <person name="Plott C."/>
            <person name="Lovell J."/>
            <person name="Lin Y.M."/>
            <person name="Vaughn R."/>
            <person name="Liu B."/>
            <person name="Simpson S."/>
            <person name="Scheffler B.E."/>
            <person name="Wen L."/>
            <person name="Saski C.A."/>
            <person name="Grover C.E."/>
            <person name="Hu G."/>
            <person name="Conover J.L."/>
            <person name="Carlson J.W."/>
            <person name="Shu S."/>
            <person name="Boston L.B."/>
            <person name="Williams M."/>
            <person name="Peterson D.G."/>
            <person name="McGee K."/>
            <person name="Jones D.C."/>
            <person name="Wendel J.F."/>
            <person name="Stelly D.M."/>
            <person name="Grimwood J."/>
            <person name="Schmutz J."/>
        </authorList>
    </citation>
    <scope>NUCLEOTIDE SEQUENCE [LARGE SCALE GENOMIC DNA]</scope>
    <source>
        <strain evidence="1">cv. TM-1</strain>
    </source>
</reference>
<keyword evidence="1" id="KW-1185">Reference proteome</keyword>
<dbReference type="InterPro" id="IPR044824">
    <property type="entry name" value="MAIN-like"/>
</dbReference>
<dbReference type="AlphaFoldDB" id="A0A1U8NWJ9"/>
<dbReference type="GeneID" id="107952503"/>
<evidence type="ECO:0000313" key="1">
    <source>
        <dbReference type="Proteomes" id="UP000818029"/>
    </source>
</evidence>
<protein>
    <submittedName>
        <fullName evidence="2">Serine/threonine-protein phosphatase 7 long form homolog</fullName>
    </submittedName>
</protein>